<dbReference type="AlphaFoldDB" id="A0A918AAF9"/>
<organism evidence="3 4">
    <name type="scientific">Nonomuraea glycinis</name>
    <dbReference type="NCBI Taxonomy" id="2047744"/>
    <lineage>
        <taxon>Bacteria</taxon>
        <taxon>Bacillati</taxon>
        <taxon>Actinomycetota</taxon>
        <taxon>Actinomycetes</taxon>
        <taxon>Streptosporangiales</taxon>
        <taxon>Streptosporangiaceae</taxon>
        <taxon>Nonomuraea</taxon>
    </lineage>
</organism>
<proteinExistence type="predicted"/>
<evidence type="ECO:0000313" key="3">
    <source>
        <dbReference type="EMBL" id="GGP13529.1"/>
    </source>
</evidence>
<gene>
    <name evidence="3" type="ORF">GCM10012278_65660</name>
</gene>
<accession>A0A918AAF9</accession>
<dbReference type="SUPFAM" id="SSF56349">
    <property type="entry name" value="DNA breaking-rejoining enzymes"/>
    <property type="match status" value="1"/>
</dbReference>
<dbReference type="RefSeq" id="WP_372462275.1">
    <property type="nucleotide sequence ID" value="NZ_BMNK01000014.1"/>
</dbReference>
<feature type="domain" description="Tyr recombinase" evidence="2">
    <location>
        <begin position="1"/>
        <end position="53"/>
    </location>
</feature>
<dbReference type="GO" id="GO:0015074">
    <property type="term" value="P:DNA integration"/>
    <property type="evidence" value="ECO:0007669"/>
    <property type="project" value="InterPro"/>
</dbReference>
<sequence length="60" mass="6542">MRFHHLRRTCATLLLNLGFPPQVVRDIVGHSNIEATMTIYAHGSLDEKRSALGKLGAGLG</sequence>
<dbReference type="GO" id="GO:0003677">
    <property type="term" value="F:DNA binding"/>
    <property type="evidence" value="ECO:0007669"/>
    <property type="project" value="InterPro"/>
</dbReference>
<dbReference type="Proteomes" id="UP000660745">
    <property type="component" value="Unassembled WGS sequence"/>
</dbReference>
<dbReference type="InterPro" id="IPR011010">
    <property type="entry name" value="DNA_brk_join_enz"/>
</dbReference>
<evidence type="ECO:0000256" key="1">
    <source>
        <dbReference type="ARBA" id="ARBA00023172"/>
    </source>
</evidence>
<dbReference type="InterPro" id="IPR002104">
    <property type="entry name" value="Integrase_catalytic"/>
</dbReference>
<dbReference type="GO" id="GO:0006310">
    <property type="term" value="P:DNA recombination"/>
    <property type="evidence" value="ECO:0007669"/>
    <property type="project" value="UniProtKB-KW"/>
</dbReference>
<dbReference type="Pfam" id="PF00589">
    <property type="entry name" value="Phage_integrase"/>
    <property type="match status" value="1"/>
</dbReference>
<evidence type="ECO:0000259" key="2">
    <source>
        <dbReference type="PROSITE" id="PS51898"/>
    </source>
</evidence>
<reference evidence="3" key="1">
    <citation type="journal article" date="2014" name="Int. J. Syst. Evol. Microbiol.">
        <title>Complete genome sequence of Corynebacterium casei LMG S-19264T (=DSM 44701T), isolated from a smear-ripened cheese.</title>
        <authorList>
            <consortium name="US DOE Joint Genome Institute (JGI-PGF)"/>
            <person name="Walter F."/>
            <person name="Albersmeier A."/>
            <person name="Kalinowski J."/>
            <person name="Ruckert C."/>
        </authorList>
    </citation>
    <scope>NUCLEOTIDE SEQUENCE</scope>
    <source>
        <strain evidence="3">CGMCC 4.7430</strain>
    </source>
</reference>
<evidence type="ECO:0000313" key="4">
    <source>
        <dbReference type="Proteomes" id="UP000660745"/>
    </source>
</evidence>
<reference evidence="3" key="2">
    <citation type="submission" date="2020-09" db="EMBL/GenBank/DDBJ databases">
        <authorList>
            <person name="Sun Q."/>
            <person name="Zhou Y."/>
        </authorList>
    </citation>
    <scope>NUCLEOTIDE SEQUENCE</scope>
    <source>
        <strain evidence="3">CGMCC 4.7430</strain>
    </source>
</reference>
<dbReference type="EMBL" id="BMNK01000014">
    <property type="protein sequence ID" value="GGP13529.1"/>
    <property type="molecule type" value="Genomic_DNA"/>
</dbReference>
<keyword evidence="1" id="KW-0233">DNA recombination</keyword>
<keyword evidence="4" id="KW-1185">Reference proteome</keyword>
<dbReference type="InterPro" id="IPR013762">
    <property type="entry name" value="Integrase-like_cat_sf"/>
</dbReference>
<protein>
    <recommendedName>
        <fullName evidence="2">Tyr recombinase domain-containing protein</fullName>
    </recommendedName>
</protein>
<name>A0A918AAF9_9ACTN</name>
<comment type="caution">
    <text evidence="3">The sequence shown here is derived from an EMBL/GenBank/DDBJ whole genome shotgun (WGS) entry which is preliminary data.</text>
</comment>
<dbReference type="Gene3D" id="1.10.443.10">
    <property type="entry name" value="Intergrase catalytic core"/>
    <property type="match status" value="1"/>
</dbReference>
<dbReference type="PROSITE" id="PS51898">
    <property type="entry name" value="TYR_RECOMBINASE"/>
    <property type="match status" value="1"/>
</dbReference>